<organism evidence="1 2">
    <name type="scientific">Geomesophilobacter sediminis</name>
    <dbReference type="NCBI Taxonomy" id="2798584"/>
    <lineage>
        <taxon>Bacteria</taxon>
        <taxon>Pseudomonadati</taxon>
        <taxon>Thermodesulfobacteriota</taxon>
        <taxon>Desulfuromonadia</taxon>
        <taxon>Geobacterales</taxon>
        <taxon>Geobacteraceae</taxon>
        <taxon>Geomesophilobacter</taxon>
    </lineage>
</organism>
<evidence type="ECO:0000313" key="2">
    <source>
        <dbReference type="Proteomes" id="UP000636888"/>
    </source>
</evidence>
<keyword evidence="2" id="KW-1185">Reference proteome</keyword>
<accession>A0A8J7LY79</accession>
<sequence length="327" mass="35842">MAAAPRTSTSALEAELLSRGHEFSFFQAMRLLHLLALQQGEGSTPLHVYARPEASLAFPAGDVVNVERRDDGYRIDATFLGLYGSASPLPAFYSEEILAGASADKPAAREFLDIINHRLFALFYQCSLKYRLFYNLAQQERSECLVRLLCLIGMGSANSGEIAQRRELLRFAALLSHHPRSALGLAALLRQAFGVPADVIQCEPRQVAVPPDQRLKCGVSGCTLGEDAVLGCEVADRSGKFLVRLGPLDREQFAVLLPGSEAFRQLRSLVEIYLVDQLEWDVELIHRVEDLPATVLGCECGGRLGWDTWIAPDAVPAEPSVMFSGRG</sequence>
<dbReference type="Proteomes" id="UP000636888">
    <property type="component" value="Unassembled WGS sequence"/>
</dbReference>
<dbReference type="InterPro" id="IPR010732">
    <property type="entry name" value="T6SS_TssG-like"/>
</dbReference>
<dbReference type="AlphaFoldDB" id="A0A8J7LY79"/>
<dbReference type="EMBL" id="JAEMHM010000005">
    <property type="protein sequence ID" value="MBJ6724516.1"/>
    <property type="molecule type" value="Genomic_DNA"/>
</dbReference>
<proteinExistence type="predicted"/>
<dbReference type="PANTHER" id="PTHR35564">
    <property type="match status" value="1"/>
</dbReference>
<dbReference type="Pfam" id="PF06996">
    <property type="entry name" value="T6SS_TssG"/>
    <property type="match status" value="1"/>
</dbReference>
<evidence type="ECO:0000313" key="1">
    <source>
        <dbReference type="EMBL" id="MBJ6724516.1"/>
    </source>
</evidence>
<name>A0A8J7LY79_9BACT</name>
<gene>
    <name evidence="1" type="primary">tssG</name>
    <name evidence="1" type="ORF">JFN93_07345</name>
</gene>
<protein>
    <submittedName>
        <fullName evidence="1">Type VI secretion system baseplate subunit TssG</fullName>
    </submittedName>
</protein>
<comment type="caution">
    <text evidence="1">The sequence shown here is derived from an EMBL/GenBank/DDBJ whole genome shotgun (WGS) entry which is preliminary data.</text>
</comment>
<dbReference type="PANTHER" id="PTHR35564:SF3">
    <property type="entry name" value="TYPE VI SECRETION SYSTEM BASEPLATE SUBUNIT TSSG"/>
    <property type="match status" value="1"/>
</dbReference>
<dbReference type="RefSeq" id="WP_199383362.1">
    <property type="nucleotide sequence ID" value="NZ_JAEMHM010000005.1"/>
</dbReference>
<reference evidence="1" key="1">
    <citation type="submission" date="2020-12" db="EMBL/GenBank/DDBJ databases">
        <title>Geomonas sp. Red875, isolated from river sediment.</title>
        <authorList>
            <person name="Xu Z."/>
            <person name="Zhang Z."/>
            <person name="Masuda Y."/>
            <person name="Itoh H."/>
            <person name="Senoo K."/>
        </authorList>
    </citation>
    <scope>NUCLEOTIDE SEQUENCE</scope>
    <source>
        <strain evidence="1">Red875</strain>
    </source>
</reference>
<dbReference type="NCBIfam" id="TIGR03347">
    <property type="entry name" value="VI_chp_1"/>
    <property type="match status" value="1"/>
</dbReference>